<comment type="subcellular location">
    <subcellularLocation>
        <location evidence="1 5">Cytoplasm</location>
    </subcellularLocation>
</comment>
<evidence type="ECO:0000256" key="2">
    <source>
        <dbReference type="ARBA" id="ARBA00005912"/>
    </source>
</evidence>
<dbReference type="PANTHER" id="PTHR20982">
    <property type="entry name" value="RIBOSOME RECYCLING FACTOR"/>
    <property type="match status" value="1"/>
</dbReference>
<evidence type="ECO:0000259" key="7">
    <source>
        <dbReference type="Pfam" id="PF01765"/>
    </source>
</evidence>
<dbReference type="CDD" id="cd00520">
    <property type="entry name" value="RRF"/>
    <property type="match status" value="1"/>
</dbReference>
<dbReference type="InterPro" id="IPR023584">
    <property type="entry name" value="Ribosome_recyc_fac_dom"/>
</dbReference>
<keyword evidence="3 5" id="KW-0963">Cytoplasm</keyword>
<evidence type="ECO:0000256" key="5">
    <source>
        <dbReference type="HAMAP-Rule" id="MF_00040"/>
    </source>
</evidence>
<dbReference type="FunFam" id="1.10.132.20:FF:000001">
    <property type="entry name" value="Ribosome-recycling factor"/>
    <property type="match status" value="1"/>
</dbReference>
<evidence type="ECO:0000313" key="8">
    <source>
        <dbReference type="EMBL" id="ARU62488.1"/>
    </source>
</evidence>
<keyword evidence="6" id="KW-0175">Coiled coil</keyword>
<keyword evidence="4 5" id="KW-0648">Protein biosynthesis</keyword>
<organism evidence="8 9">
    <name type="scientific">Tumebacillus avium</name>
    <dbReference type="NCBI Taxonomy" id="1903704"/>
    <lineage>
        <taxon>Bacteria</taxon>
        <taxon>Bacillati</taxon>
        <taxon>Bacillota</taxon>
        <taxon>Bacilli</taxon>
        <taxon>Bacillales</taxon>
        <taxon>Alicyclobacillaceae</taxon>
        <taxon>Tumebacillus</taxon>
    </lineage>
</organism>
<dbReference type="RefSeq" id="WP_087457847.1">
    <property type="nucleotide sequence ID" value="NZ_CP021434.1"/>
</dbReference>
<evidence type="ECO:0000256" key="1">
    <source>
        <dbReference type="ARBA" id="ARBA00004496"/>
    </source>
</evidence>
<reference evidence="9" key="1">
    <citation type="submission" date="2017-05" db="EMBL/GenBank/DDBJ databases">
        <authorList>
            <person name="Sung H."/>
        </authorList>
    </citation>
    <scope>NUCLEOTIDE SEQUENCE [LARGE SCALE GENOMIC DNA]</scope>
    <source>
        <strain evidence="9">AR23208</strain>
    </source>
</reference>
<dbReference type="Pfam" id="PF01765">
    <property type="entry name" value="RRF"/>
    <property type="match status" value="1"/>
</dbReference>
<comment type="function">
    <text evidence="5">Responsible for the release of ribosomes from messenger RNA at the termination of protein biosynthesis. May increase the efficiency of translation by recycling ribosomes from one round of translation to another.</text>
</comment>
<evidence type="ECO:0000256" key="6">
    <source>
        <dbReference type="SAM" id="Coils"/>
    </source>
</evidence>
<dbReference type="OrthoDB" id="9804006at2"/>
<dbReference type="GO" id="GO:0043023">
    <property type="term" value="F:ribosomal large subunit binding"/>
    <property type="evidence" value="ECO:0007669"/>
    <property type="project" value="TreeGrafter"/>
</dbReference>
<dbReference type="EMBL" id="CP021434">
    <property type="protein sequence ID" value="ARU62488.1"/>
    <property type="molecule type" value="Genomic_DNA"/>
</dbReference>
<feature type="coiled-coil region" evidence="6">
    <location>
        <begin position="125"/>
        <end position="159"/>
    </location>
</feature>
<protein>
    <recommendedName>
        <fullName evidence="5">Ribosome-recycling factor</fullName>
        <shortName evidence="5">RRF</shortName>
    </recommendedName>
    <alternativeName>
        <fullName evidence="5">Ribosome-releasing factor</fullName>
    </alternativeName>
</protein>
<dbReference type="InterPro" id="IPR036191">
    <property type="entry name" value="RRF_sf"/>
</dbReference>
<evidence type="ECO:0000256" key="3">
    <source>
        <dbReference type="ARBA" id="ARBA00022490"/>
    </source>
</evidence>
<dbReference type="GO" id="GO:0006415">
    <property type="term" value="P:translational termination"/>
    <property type="evidence" value="ECO:0007669"/>
    <property type="project" value="UniProtKB-UniRule"/>
</dbReference>
<dbReference type="FunFam" id="3.30.1360.40:FF:000001">
    <property type="entry name" value="Ribosome-recycling factor"/>
    <property type="match status" value="1"/>
</dbReference>
<proteinExistence type="inferred from homology"/>
<evidence type="ECO:0000256" key="4">
    <source>
        <dbReference type="ARBA" id="ARBA00022917"/>
    </source>
</evidence>
<dbReference type="HAMAP" id="MF_00040">
    <property type="entry name" value="RRF"/>
    <property type="match status" value="1"/>
</dbReference>
<dbReference type="Gene3D" id="1.10.132.20">
    <property type="entry name" value="Ribosome-recycling factor"/>
    <property type="match status" value="1"/>
</dbReference>
<dbReference type="Gene3D" id="3.30.1360.40">
    <property type="match status" value="1"/>
</dbReference>
<dbReference type="AlphaFoldDB" id="A0A1Y0IPJ4"/>
<dbReference type="GO" id="GO:0005737">
    <property type="term" value="C:cytoplasm"/>
    <property type="evidence" value="ECO:0007669"/>
    <property type="project" value="UniProtKB-SubCell"/>
</dbReference>
<dbReference type="InterPro" id="IPR002661">
    <property type="entry name" value="Ribosome_recyc_fac"/>
</dbReference>
<sequence>MVNELMKNLNDRMEKGIGNVKREFASVRAGRATPALLDRVQVDYYGSATPISQVANVSAPEPRMLVIQPWDKGTLGDIEKAIIKADLGLTPTNDGSVIRISIPQLTEQRRQDLAKMVKKMAEEGRVAIRNIRRDINDDLKKLEKNGEISEDESRRTQEKVQKETDRFIGEIDKLLVAKEAEIMEV</sequence>
<dbReference type="SUPFAM" id="SSF55194">
    <property type="entry name" value="Ribosome recycling factor, RRF"/>
    <property type="match status" value="1"/>
</dbReference>
<accession>A0A1Y0IPJ4</accession>
<dbReference type="Proteomes" id="UP000195437">
    <property type="component" value="Chromosome"/>
</dbReference>
<dbReference type="KEGG" id="tum:CBW65_17115"/>
<gene>
    <name evidence="5" type="primary">frr</name>
    <name evidence="8" type="ORF">CBW65_17115</name>
</gene>
<comment type="similarity">
    <text evidence="2 5">Belongs to the RRF family.</text>
</comment>
<feature type="domain" description="Ribosome recycling factor" evidence="7">
    <location>
        <begin position="21"/>
        <end position="183"/>
    </location>
</feature>
<dbReference type="PANTHER" id="PTHR20982:SF3">
    <property type="entry name" value="MITOCHONDRIAL RIBOSOME RECYCLING FACTOR PSEUDO 1"/>
    <property type="match status" value="1"/>
</dbReference>
<name>A0A1Y0IPJ4_9BACL</name>
<keyword evidence="9" id="KW-1185">Reference proteome</keyword>
<dbReference type="NCBIfam" id="TIGR00496">
    <property type="entry name" value="frr"/>
    <property type="match status" value="1"/>
</dbReference>
<evidence type="ECO:0000313" key="9">
    <source>
        <dbReference type="Proteomes" id="UP000195437"/>
    </source>
</evidence>